<dbReference type="InterPro" id="IPR030395">
    <property type="entry name" value="GP_PDE_dom"/>
</dbReference>
<evidence type="ECO:0000256" key="1">
    <source>
        <dbReference type="SAM" id="Phobius"/>
    </source>
</evidence>
<dbReference type="SUPFAM" id="SSF51695">
    <property type="entry name" value="PLC-like phosphodiesterases"/>
    <property type="match status" value="1"/>
</dbReference>
<keyword evidence="1" id="KW-0812">Transmembrane</keyword>
<accession>A0A7X3LWQ9</accession>
<dbReference type="RefSeq" id="WP_160776806.1">
    <property type="nucleotide sequence ID" value="NZ_WUMV01000008.1"/>
</dbReference>
<gene>
    <name evidence="3" type="ORF">GR183_16670</name>
</gene>
<dbReference type="CDD" id="cd08579">
    <property type="entry name" value="GDPD_memb_like"/>
    <property type="match status" value="1"/>
</dbReference>
<feature type="transmembrane region" description="Helical" evidence="1">
    <location>
        <begin position="265"/>
        <end position="293"/>
    </location>
</feature>
<evidence type="ECO:0000313" key="4">
    <source>
        <dbReference type="Proteomes" id="UP000433101"/>
    </source>
</evidence>
<comment type="caution">
    <text evidence="3">The sequence shown here is derived from an EMBL/GenBank/DDBJ whole genome shotgun (WGS) entry which is preliminary data.</text>
</comment>
<evidence type="ECO:0000259" key="2">
    <source>
        <dbReference type="PROSITE" id="PS51704"/>
    </source>
</evidence>
<evidence type="ECO:0000313" key="3">
    <source>
        <dbReference type="EMBL" id="MXN66551.1"/>
    </source>
</evidence>
<dbReference type="InterPro" id="IPR017946">
    <property type="entry name" value="PLC-like_Pdiesterase_TIM-brl"/>
</dbReference>
<feature type="transmembrane region" description="Helical" evidence="1">
    <location>
        <begin position="331"/>
        <end position="352"/>
    </location>
</feature>
<dbReference type="Gene3D" id="3.20.20.190">
    <property type="entry name" value="Phosphatidylinositol (PI) phosphodiesterase"/>
    <property type="match status" value="1"/>
</dbReference>
<reference evidence="3 4" key="1">
    <citation type="submission" date="2019-12" db="EMBL/GenBank/DDBJ databases">
        <authorList>
            <person name="Li M."/>
        </authorList>
    </citation>
    <scope>NUCLEOTIDE SEQUENCE [LARGE SCALE GENOMIC DNA]</scope>
    <source>
        <strain evidence="3 4">GBMRC 2046</strain>
    </source>
</reference>
<organism evidence="3 4">
    <name type="scientific">Stappia sediminis</name>
    <dbReference type="NCBI Taxonomy" id="2692190"/>
    <lineage>
        <taxon>Bacteria</taxon>
        <taxon>Pseudomonadati</taxon>
        <taxon>Pseudomonadota</taxon>
        <taxon>Alphaproteobacteria</taxon>
        <taxon>Hyphomicrobiales</taxon>
        <taxon>Stappiaceae</taxon>
        <taxon>Stappia</taxon>
    </lineage>
</organism>
<sequence length="625" mass="66841">MKTAAPAREALDCYRKALGFVWPLLTTYLLVRLIVLAVVVPLASLILALAIATQGRDALTDQEIAWFLFTPSGAAAALAVACLLIAGAVMDIAIMTGIIRRGEHGARGAIAFGLALIYRRSAALFGFAARLTLRILLIAVPFLGVAAAIAFFTLGQYDINYYLTYWPPDFVVAAAIIGVIVLALALVLVWRLSGWAISLHLLFLRNAPAGEVFRRSAERLAGHKRALVTAIIAWALVRGALAATVAAIAGALINILPGAFGGNLHLAASATISILLLLAAGNALLSALSNGALADLLNRIYMRVTEDEARPAADVEIFAGEPALSSPIPKIVIPAGLIAAIAGGIYLGGGLLDEIGADRTVEIIAHRGSAGIRPENTMAAVEKAMEDRADWVEIDVQETADDEVVVAHDSDFMKLAGVDMKVWDATMADIGEIDIGSWFDPAYSGERTPTLRQVLLAAKGRGKVIIELKYYGHDVDLEARVVRIVEETAMADDVAVMSLEYDGIRKMQALRPEWRYGVLAATAIGNLAGLEADFLAVNTGQVSLGLIRRAHDAGKQVYVWTVDDPVTMSRMISMGVDGLITNEPALARQVMETRNGLTAYQRLALWLSDRFRVGSFDLVAEEKDA</sequence>
<keyword evidence="1" id="KW-0472">Membrane</keyword>
<dbReference type="PANTHER" id="PTHR46211:SF8">
    <property type="entry name" value="PHOSPHODIESTERASE"/>
    <property type="match status" value="1"/>
</dbReference>
<name>A0A7X3LWQ9_9HYPH</name>
<dbReference type="Proteomes" id="UP000433101">
    <property type="component" value="Unassembled WGS sequence"/>
</dbReference>
<feature type="transmembrane region" description="Helical" evidence="1">
    <location>
        <begin position="29"/>
        <end position="52"/>
    </location>
</feature>
<proteinExistence type="predicted"/>
<dbReference type="EMBL" id="WUMV01000008">
    <property type="protein sequence ID" value="MXN66551.1"/>
    <property type="molecule type" value="Genomic_DNA"/>
</dbReference>
<feature type="transmembrane region" description="Helical" evidence="1">
    <location>
        <begin position="135"/>
        <end position="154"/>
    </location>
</feature>
<dbReference type="PROSITE" id="PS51704">
    <property type="entry name" value="GP_PDE"/>
    <property type="match status" value="1"/>
</dbReference>
<dbReference type="Pfam" id="PF03009">
    <property type="entry name" value="GDPD"/>
    <property type="match status" value="1"/>
</dbReference>
<feature type="transmembrane region" description="Helical" evidence="1">
    <location>
        <begin position="64"/>
        <end position="89"/>
    </location>
</feature>
<feature type="transmembrane region" description="Helical" evidence="1">
    <location>
        <begin position="225"/>
        <end position="253"/>
    </location>
</feature>
<protein>
    <submittedName>
        <fullName evidence="3">Glycerophosphodiester phosphodiesterase</fullName>
    </submittedName>
</protein>
<dbReference type="GO" id="GO:0006629">
    <property type="term" value="P:lipid metabolic process"/>
    <property type="evidence" value="ECO:0007669"/>
    <property type="project" value="InterPro"/>
</dbReference>
<dbReference type="GO" id="GO:0008081">
    <property type="term" value="F:phosphoric diester hydrolase activity"/>
    <property type="evidence" value="ECO:0007669"/>
    <property type="project" value="InterPro"/>
</dbReference>
<dbReference type="AlphaFoldDB" id="A0A7X3LWQ9"/>
<dbReference type="PANTHER" id="PTHR46211">
    <property type="entry name" value="GLYCEROPHOSPHORYL DIESTER PHOSPHODIESTERASE"/>
    <property type="match status" value="1"/>
</dbReference>
<feature type="transmembrane region" description="Helical" evidence="1">
    <location>
        <begin position="174"/>
        <end position="204"/>
    </location>
</feature>
<feature type="domain" description="GP-PDE" evidence="2">
    <location>
        <begin position="361"/>
        <end position="591"/>
    </location>
</feature>
<keyword evidence="1" id="KW-1133">Transmembrane helix</keyword>
<keyword evidence="4" id="KW-1185">Reference proteome</keyword>